<gene>
    <name evidence="2" type="ORF">DEO72_LG1g1684</name>
</gene>
<feature type="transmembrane region" description="Helical" evidence="1">
    <location>
        <begin position="57"/>
        <end position="77"/>
    </location>
</feature>
<evidence type="ECO:0000313" key="3">
    <source>
        <dbReference type="Proteomes" id="UP000501690"/>
    </source>
</evidence>
<evidence type="ECO:0000313" key="2">
    <source>
        <dbReference type="EMBL" id="QCD78055.1"/>
    </source>
</evidence>
<sequence length="140" mass="15915">MKSNKAYLVLMALLLTCIGIKYGVSETETFQQSPLLLFLIAMFSHVLASTSDMTQTIIFITFHVSGIIACETLLWILSAQILWCSIINFLLLLLSIFFFFHSLTQLLLCFINYITHHLRVTPPNALQMPNIELQPLEAHV</sequence>
<dbReference type="EMBL" id="CP039345">
    <property type="protein sequence ID" value="QCD78055.1"/>
    <property type="molecule type" value="Genomic_DNA"/>
</dbReference>
<name>A0A4D6KNB8_VIGUN</name>
<keyword evidence="1" id="KW-0812">Transmembrane</keyword>
<keyword evidence="1" id="KW-1133">Transmembrane helix</keyword>
<protein>
    <submittedName>
        <fullName evidence="2">Uncharacterized protein</fullName>
    </submittedName>
</protein>
<organism evidence="2 3">
    <name type="scientific">Vigna unguiculata</name>
    <name type="common">Cowpea</name>
    <dbReference type="NCBI Taxonomy" id="3917"/>
    <lineage>
        <taxon>Eukaryota</taxon>
        <taxon>Viridiplantae</taxon>
        <taxon>Streptophyta</taxon>
        <taxon>Embryophyta</taxon>
        <taxon>Tracheophyta</taxon>
        <taxon>Spermatophyta</taxon>
        <taxon>Magnoliopsida</taxon>
        <taxon>eudicotyledons</taxon>
        <taxon>Gunneridae</taxon>
        <taxon>Pentapetalae</taxon>
        <taxon>rosids</taxon>
        <taxon>fabids</taxon>
        <taxon>Fabales</taxon>
        <taxon>Fabaceae</taxon>
        <taxon>Papilionoideae</taxon>
        <taxon>50 kb inversion clade</taxon>
        <taxon>NPAAA clade</taxon>
        <taxon>indigoferoid/millettioid clade</taxon>
        <taxon>Phaseoleae</taxon>
        <taxon>Vigna</taxon>
    </lineage>
</organism>
<dbReference type="Proteomes" id="UP000501690">
    <property type="component" value="Linkage Group LG1"/>
</dbReference>
<dbReference type="AlphaFoldDB" id="A0A4D6KNB8"/>
<reference evidence="2 3" key="1">
    <citation type="submission" date="2019-04" db="EMBL/GenBank/DDBJ databases">
        <title>An improved genome assembly and genetic linkage map for asparagus bean, Vigna unguiculata ssp. sesquipedialis.</title>
        <authorList>
            <person name="Xia Q."/>
            <person name="Zhang R."/>
            <person name="Dong Y."/>
        </authorList>
    </citation>
    <scope>NUCLEOTIDE SEQUENCE [LARGE SCALE GENOMIC DNA]</scope>
    <source>
        <tissue evidence="2">Leaf</tissue>
    </source>
</reference>
<keyword evidence="1" id="KW-0472">Membrane</keyword>
<evidence type="ECO:0000256" key="1">
    <source>
        <dbReference type="SAM" id="Phobius"/>
    </source>
</evidence>
<feature type="transmembrane region" description="Helical" evidence="1">
    <location>
        <begin position="35"/>
        <end position="51"/>
    </location>
</feature>
<keyword evidence="3" id="KW-1185">Reference proteome</keyword>
<feature type="transmembrane region" description="Helical" evidence="1">
    <location>
        <begin position="89"/>
        <end position="114"/>
    </location>
</feature>
<accession>A0A4D6KNB8</accession>
<proteinExistence type="predicted"/>
<feature type="transmembrane region" description="Helical" evidence="1">
    <location>
        <begin position="6"/>
        <end position="23"/>
    </location>
</feature>